<dbReference type="Pfam" id="PF00881">
    <property type="entry name" value="Nitroreductase"/>
    <property type="match status" value="1"/>
</dbReference>
<dbReference type="Gene3D" id="3.40.109.10">
    <property type="entry name" value="NADH Oxidase"/>
    <property type="match status" value="1"/>
</dbReference>
<dbReference type="InterPro" id="IPR033878">
    <property type="entry name" value="NfsB-like"/>
</dbReference>
<dbReference type="EMBL" id="BMXI01000004">
    <property type="protein sequence ID" value="GHC48901.1"/>
    <property type="molecule type" value="Genomic_DNA"/>
</dbReference>
<dbReference type="RefSeq" id="WP_189568687.1">
    <property type="nucleotide sequence ID" value="NZ_BMXI01000004.1"/>
</dbReference>
<keyword evidence="9" id="KW-1185">Reference proteome</keyword>
<dbReference type="PANTHER" id="PTHR43673:SF2">
    <property type="entry name" value="NITROREDUCTASE"/>
    <property type="match status" value="1"/>
</dbReference>
<keyword evidence="3" id="KW-0285">Flavoprotein</keyword>
<keyword evidence="5" id="KW-0521">NADP</keyword>
<gene>
    <name evidence="8" type="ORF">GCM10007100_13550</name>
</gene>
<evidence type="ECO:0000256" key="4">
    <source>
        <dbReference type="ARBA" id="ARBA00022643"/>
    </source>
</evidence>
<proteinExistence type="inferred from homology"/>
<accession>A0A918WGD4</accession>
<evidence type="ECO:0000256" key="2">
    <source>
        <dbReference type="ARBA" id="ARBA00007118"/>
    </source>
</evidence>
<comment type="caution">
    <text evidence="8">The sequence shown here is derived from an EMBL/GenBank/DDBJ whole genome shotgun (WGS) entry which is preliminary data.</text>
</comment>
<evidence type="ECO:0000259" key="7">
    <source>
        <dbReference type="Pfam" id="PF00881"/>
    </source>
</evidence>
<evidence type="ECO:0000256" key="1">
    <source>
        <dbReference type="ARBA" id="ARBA00001917"/>
    </source>
</evidence>
<evidence type="ECO:0000313" key="8">
    <source>
        <dbReference type="EMBL" id="GHC48901.1"/>
    </source>
</evidence>
<comment type="cofactor">
    <cofactor evidence="1">
        <name>FMN</name>
        <dbReference type="ChEBI" id="CHEBI:58210"/>
    </cofactor>
</comment>
<dbReference type="CDD" id="cd02149">
    <property type="entry name" value="NfsB-like"/>
    <property type="match status" value="1"/>
</dbReference>
<evidence type="ECO:0000256" key="5">
    <source>
        <dbReference type="ARBA" id="ARBA00022857"/>
    </source>
</evidence>
<dbReference type="GO" id="GO:0016491">
    <property type="term" value="F:oxidoreductase activity"/>
    <property type="evidence" value="ECO:0007669"/>
    <property type="project" value="UniProtKB-KW"/>
</dbReference>
<comment type="similarity">
    <text evidence="2">Belongs to the nitroreductase family.</text>
</comment>
<keyword evidence="6" id="KW-0560">Oxidoreductase</keyword>
<evidence type="ECO:0000256" key="3">
    <source>
        <dbReference type="ARBA" id="ARBA00022630"/>
    </source>
</evidence>
<reference evidence="8" key="1">
    <citation type="journal article" date="2014" name="Int. J. Syst. Evol. Microbiol.">
        <title>Complete genome sequence of Corynebacterium casei LMG S-19264T (=DSM 44701T), isolated from a smear-ripened cheese.</title>
        <authorList>
            <consortium name="US DOE Joint Genome Institute (JGI-PGF)"/>
            <person name="Walter F."/>
            <person name="Albersmeier A."/>
            <person name="Kalinowski J."/>
            <person name="Ruckert C."/>
        </authorList>
    </citation>
    <scope>NUCLEOTIDE SEQUENCE</scope>
    <source>
        <strain evidence="8">KCTC 12988</strain>
    </source>
</reference>
<dbReference type="SUPFAM" id="SSF55469">
    <property type="entry name" value="FMN-dependent nitroreductase-like"/>
    <property type="match status" value="1"/>
</dbReference>
<dbReference type="InterPro" id="IPR000415">
    <property type="entry name" value="Nitroreductase-like"/>
</dbReference>
<keyword evidence="4" id="KW-0288">FMN</keyword>
<dbReference type="AlphaFoldDB" id="A0A918WGD4"/>
<protein>
    <submittedName>
        <fullName evidence="8">NAD(P)H-dependent oxidoreductase</fullName>
    </submittedName>
</protein>
<evidence type="ECO:0000256" key="6">
    <source>
        <dbReference type="ARBA" id="ARBA00023002"/>
    </source>
</evidence>
<organism evidence="8 9">
    <name type="scientific">Roseibacillus persicicus</name>
    <dbReference type="NCBI Taxonomy" id="454148"/>
    <lineage>
        <taxon>Bacteria</taxon>
        <taxon>Pseudomonadati</taxon>
        <taxon>Verrucomicrobiota</taxon>
        <taxon>Verrucomicrobiia</taxon>
        <taxon>Verrucomicrobiales</taxon>
        <taxon>Verrucomicrobiaceae</taxon>
        <taxon>Roseibacillus</taxon>
    </lineage>
</organism>
<dbReference type="InterPro" id="IPR029479">
    <property type="entry name" value="Nitroreductase"/>
</dbReference>
<reference evidence="8" key="2">
    <citation type="submission" date="2020-09" db="EMBL/GenBank/DDBJ databases">
        <authorList>
            <person name="Sun Q."/>
            <person name="Kim S."/>
        </authorList>
    </citation>
    <scope>NUCLEOTIDE SEQUENCE</scope>
    <source>
        <strain evidence="8">KCTC 12988</strain>
    </source>
</reference>
<name>A0A918WGD4_9BACT</name>
<dbReference type="Proteomes" id="UP000644507">
    <property type="component" value="Unassembled WGS sequence"/>
</dbReference>
<sequence length="212" mass="24121">MTDEQLIESFNWRYATKIFDPGAKIAEKTWHTLQESMRLSPSSFGLQPWHFVSITSSDLRQQLLPHSWGQKQVVDSSHMVVLCTRTDIDAAFVEEFIASTAEQRNVTVESLKGYRDVVVDFISAMTPEVRVQWCKRQTYLALQRLMDAAALLQVDACPIEGFLAAEYDKILDLPAKNLTATVCCALGYRSSEDKYAELAKSRFPKEKLFTEL</sequence>
<dbReference type="PANTHER" id="PTHR43673">
    <property type="entry name" value="NAD(P)H NITROREDUCTASE YDGI-RELATED"/>
    <property type="match status" value="1"/>
</dbReference>
<evidence type="ECO:0000313" key="9">
    <source>
        <dbReference type="Proteomes" id="UP000644507"/>
    </source>
</evidence>
<feature type="domain" description="Nitroreductase" evidence="7">
    <location>
        <begin position="12"/>
        <end position="188"/>
    </location>
</feature>